<dbReference type="SUPFAM" id="SSF52096">
    <property type="entry name" value="ClpP/crotonase"/>
    <property type="match status" value="1"/>
</dbReference>
<sequence>VSSELVTYETKEDVAIITLDRPDKLNALDVALG</sequence>
<dbReference type="Gene3D" id="3.30.300.220">
    <property type="match status" value="1"/>
</dbReference>
<name>A0A382KLQ0_9ZZZZ</name>
<gene>
    <name evidence="1" type="ORF">METZ01_LOCUS277227</name>
</gene>
<dbReference type="EMBL" id="UINC01080954">
    <property type="protein sequence ID" value="SVC24373.1"/>
    <property type="molecule type" value="Genomic_DNA"/>
</dbReference>
<feature type="non-terminal residue" evidence="1">
    <location>
        <position position="33"/>
    </location>
</feature>
<dbReference type="InterPro" id="IPR029045">
    <property type="entry name" value="ClpP/crotonase-like_dom_sf"/>
</dbReference>
<dbReference type="AlphaFoldDB" id="A0A382KLQ0"/>
<evidence type="ECO:0000313" key="1">
    <source>
        <dbReference type="EMBL" id="SVC24373.1"/>
    </source>
</evidence>
<protein>
    <recommendedName>
        <fullName evidence="2">Enoyl-CoA hydratase/isomerase family protein</fullName>
    </recommendedName>
</protein>
<evidence type="ECO:0008006" key="2">
    <source>
        <dbReference type="Google" id="ProtNLM"/>
    </source>
</evidence>
<accession>A0A382KLQ0</accession>
<organism evidence="1">
    <name type="scientific">marine metagenome</name>
    <dbReference type="NCBI Taxonomy" id="408172"/>
    <lineage>
        <taxon>unclassified sequences</taxon>
        <taxon>metagenomes</taxon>
        <taxon>ecological metagenomes</taxon>
    </lineage>
</organism>
<reference evidence="1" key="1">
    <citation type="submission" date="2018-05" db="EMBL/GenBank/DDBJ databases">
        <authorList>
            <person name="Lanie J.A."/>
            <person name="Ng W.-L."/>
            <person name="Kazmierczak K.M."/>
            <person name="Andrzejewski T.M."/>
            <person name="Davidsen T.M."/>
            <person name="Wayne K.J."/>
            <person name="Tettelin H."/>
            <person name="Glass J.I."/>
            <person name="Rusch D."/>
            <person name="Podicherti R."/>
            <person name="Tsui H.-C.T."/>
            <person name="Winkler M.E."/>
        </authorList>
    </citation>
    <scope>NUCLEOTIDE SEQUENCE</scope>
</reference>
<feature type="non-terminal residue" evidence="1">
    <location>
        <position position="1"/>
    </location>
</feature>
<proteinExistence type="predicted"/>